<keyword evidence="2" id="KW-1185">Reference proteome</keyword>
<dbReference type="Proteomes" id="UP000817854">
    <property type="component" value="Unassembled WGS sequence"/>
</dbReference>
<organism evidence="1 2">
    <name type="scientific">Flavobacterium jejuense</name>
    <dbReference type="NCBI Taxonomy" id="1544455"/>
    <lineage>
        <taxon>Bacteria</taxon>
        <taxon>Pseudomonadati</taxon>
        <taxon>Bacteroidota</taxon>
        <taxon>Flavobacteriia</taxon>
        <taxon>Flavobacteriales</taxon>
        <taxon>Flavobacteriaceae</taxon>
        <taxon>Flavobacterium</taxon>
    </lineage>
</organism>
<protein>
    <submittedName>
        <fullName evidence="1">Uncharacterized protein</fullName>
    </submittedName>
</protein>
<sequence>MDGQNMHSAWPDPWNKNFNKYKSDPVTGYNSRGKSPTSAGCFLVDPARYIEFLSVFAQESLDKIDKELNIINVNLLNYFGASLQFSKKEKLMMIGKNRLVKAQIGVGVHRDNPIKIEIETMEIYVAPWLETIKTDLPVVKDKYEFPEKQNDKKDKKDG</sequence>
<reference evidence="1 2" key="3">
    <citation type="submission" date="2020-02" db="EMBL/GenBank/DDBJ databases">
        <title>Flavobacterium profundi sp. nov., isolated from a deep-sea seamount.</title>
        <authorList>
            <person name="Zhang D.-C."/>
        </authorList>
    </citation>
    <scope>NUCLEOTIDE SEQUENCE [LARGE SCALE GENOMIC DNA]</scope>
    <source>
        <strain evidence="1 2">EC11</strain>
    </source>
</reference>
<evidence type="ECO:0000313" key="2">
    <source>
        <dbReference type="Proteomes" id="UP000817854"/>
    </source>
</evidence>
<comment type="caution">
    <text evidence="1">The sequence shown here is derived from an EMBL/GenBank/DDBJ whole genome shotgun (WGS) entry which is preliminary data.</text>
</comment>
<reference evidence="2" key="1">
    <citation type="submission" date="2019-05" db="EMBL/GenBank/DDBJ databases">
        <title>Flavobacterium profundi sp. nov., isolated from a deep-sea seamount.</title>
        <authorList>
            <person name="Zhang D.-C."/>
        </authorList>
    </citation>
    <scope>NUCLEOTIDE SEQUENCE [LARGE SCALE GENOMIC DNA]</scope>
    <source>
        <strain evidence="2">EC11</strain>
    </source>
</reference>
<gene>
    <name evidence="1" type="ORF">FIA58_019925</name>
</gene>
<evidence type="ECO:0000313" key="1">
    <source>
        <dbReference type="EMBL" id="NHN27953.1"/>
    </source>
</evidence>
<accession>A0ABX0IW76</accession>
<dbReference type="EMBL" id="VEVQ02000020">
    <property type="protein sequence ID" value="NHN27953.1"/>
    <property type="molecule type" value="Genomic_DNA"/>
</dbReference>
<proteinExistence type="predicted"/>
<name>A0ABX0IW76_9FLAO</name>
<reference evidence="1 2" key="2">
    <citation type="submission" date="2019-05" db="EMBL/GenBank/DDBJ databases">
        <authorList>
            <person name="Lianzixin W."/>
        </authorList>
    </citation>
    <scope>NUCLEOTIDE SEQUENCE [LARGE SCALE GENOMIC DNA]</scope>
    <source>
        <strain evidence="1 2">EC11</strain>
    </source>
</reference>
<dbReference type="RefSeq" id="WP_140964459.1">
    <property type="nucleotide sequence ID" value="NZ_VEVQ02000020.1"/>
</dbReference>